<keyword evidence="2" id="KW-1185">Reference proteome</keyword>
<evidence type="ECO:0000313" key="1">
    <source>
        <dbReference type="EMBL" id="KAL2277799.1"/>
    </source>
</evidence>
<sequence>MPSENDGGGSDPPTSESVMVFPQYTKFPLELRLQIIEEFIKMFMDTPNKYHNRLAPFTRIHREWISVIERVLFRGIRIRKGEVKEFGKICGKRQHLLNTVTLSLRLRSQGAPDDLIRNQSILKGNISELFHAMKDWDRTETPRRLLTLSIALPDRHCGFRNVWLNVSLRVRNLSITVEYTF</sequence>
<proteinExistence type="predicted"/>
<name>A0ABR4E5U5_9PEZI</name>
<dbReference type="Proteomes" id="UP001600888">
    <property type="component" value="Unassembled WGS sequence"/>
</dbReference>
<organism evidence="1 2">
    <name type="scientific">Diaporthe vaccinii</name>
    <dbReference type="NCBI Taxonomy" id="105482"/>
    <lineage>
        <taxon>Eukaryota</taxon>
        <taxon>Fungi</taxon>
        <taxon>Dikarya</taxon>
        <taxon>Ascomycota</taxon>
        <taxon>Pezizomycotina</taxon>
        <taxon>Sordariomycetes</taxon>
        <taxon>Sordariomycetidae</taxon>
        <taxon>Diaporthales</taxon>
        <taxon>Diaporthaceae</taxon>
        <taxon>Diaporthe</taxon>
        <taxon>Diaporthe eres species complex</taxon>
    </lineage>
</organism>
<dbReference type="EMBL" id="JBAWTH010000094">
    <property type="protein sequence ID" value="KAL2277799.1"/>
    <property type="molecule type" value="Genomic_DNA"/>
</dbReference>
<comment type="caution">
    <text evidence="1">The sequence shown here is derived from an EMBL/GenBank/DDBJ whole genome shotgun (WGS) entry which is preliminary data.</text>
</comment>
<protein>
    <submittedName>
        <fullName evidence="1">Uncharacterized protein</fullName>
    </submittedName>
</protein>
<evidence type="ECO:0000313" key="2">
    <source>
        <dbReference type="Proteomes" id="UP001600888"/>
    </source>
</evidence>
<accession>A0ABR4E5U5</accession>
<reference evidence="1 2" key="1">
    <citation type="submission" date="2024-03" db="EMBL/GenBank/DDBJ databases">
        <title>A high-quality draft genome sequence of Diaporthe vaccinii, a causative agent of upright dieback and viscid rot disease in cranberry plants.</title>
        <authorList>
            <person name="Sarrasin M."/>
            <person name="Lang B.F."/>
            <person name="Burger G."/>
        </authorList>
    </citation>
    <scope>NUCLEOTIDE SEQUENCE [LARGE SCALE GENOMIC DNA]</scope>
    <source>
        <strain evidence="1 2">IS7</strain>
    </source>
</reference>
<gene>
    <name evidence="1" type="ORF">FJTKL_15227</name>
</gene>